<evidence type="ECO:0000256" key="2">
    <source>
        <dbReference type="ARBA" id="ARBA00022692"/>
    </source>
</evidence>
<evidence type="ECO:0000313" key="11">
    <source>
        <dbReference type="Proteomes" id="UP000199322"/>
    </source>
</evidence>
<dbReference type="Proteomes" id="UP000199322">
    <property type="component" value="Unassembled WGS sequence"/>
</dbReference>
<evidence type="ECO:0000256" key="3">
    <source>
        <dbReference type="ARBA" id="ARBA00022741"/>
    </source>
</evidence>
<dbReference type="Pfam" id="PF00005">
    <property type="entry name" value="ABC_tran"/>
    <property type="match status" value="1"/>
</dbReference>
<evidence type="ECO:0000313" key="10">
    <source>
        <dbReference type="EMBL" id="SDC71258.1"/>
    </source>
</evidence>
<dbReference type="SUPFAM" id="SSF52540">
    <property type="entry name" value="P-loop containing nucleoside triphosphate hydrolases"/>
    <property type="match status" value="1"/>
</dbReference>
<dbReference type="PANTHER" id="PTHR24221:SF654">
    <property type="entry name" value="ATP-BINDING CASSETTE SUB-FAMILY B MEMBER 6"/>
    <property type="match status" value="1"/>
</dbReference>
<keyword evidence="6 7" id="KW-0472">Membrane</keyword>
<feature type="transmembrane region" description="Helical" evidence="7">
    <location>
        <begin position="124"/>
        <end position="147"/>
    </location>
</feature>
<keyword evidence="4 10" id="KW-0067">ATP-binding</keyword>
<dbReference type="InterPro" id="IPR003593">
    <property type="entry name" value="AAA+_ATPase"/>
</dbReference>
<feature type="transmembrane region" description="Helical" evidence="7">
    <location>
        <begin position="12"/>
        <end position="33"/>
    </location>
</feature>
<dbReference type="Gene3D" id="1.20.1560.10">
    <property type="entry name" value="ABC transporter type 1, transmembrane domain"/>
    <property type="match status" value="1"/>
</dbReference>
<dbReference type="PROSITE" id="PS50893">
    <property type="entry name" value="ABC_TRANSPORTER_2"/>
    <property type="match status" value="1"/>
</dbReference>
<evidence type="ECO:0000256" key="1">
    <source>
        <dbReference type="ARBA" id="ARBA00004651"/>
    </source>
</evidence>
<feature type="domain" description="ABC transporter" evidence="8">
    <location>
        <begin position="331"/>
        <end position="572"/>
    </location>
</feature>
<dbReference type="Gene3D" id="3.40.50.300">
    <property type="entry name" value="P-loop containing nucleotide triphosphate hydrolases"/>
    <property type="match status" value="1"/>
</dbReference>
<evidence type="ECO:0000256" key="6">
    <source>
        <dbReference type="ARBA" id="ARBA00023136"/>
    </source>
</evidence>
<keyword evidence="2 7" id="KW-0812">Transmembrane</keyword>
<dbReference type="SUPFAM" id="SSF90123">
    <property type="entry name" value="ABC transporter transmembrane region"/>
    <property type="match status" value="1"/>
</dbReference>
<evidence type="ECO:0000256" key="7">
    <source>
        <dbReference type="SAM" id="Phobius"/>
    </source>
</evidence>
<keyword evidence="5 7" id="KW-1133">Transmembrane helix</keyword>
<keyword evidence="11" id="KW-1185">Reference proteome</keyword>
<sequence>MNKPILIIKNKKIYLFTTIKIIISSLSSFFIIYNIILKKDFINSIVYDNGKNSFILLSLIGVCYLISYLSNIINKIFDKKMKVIYKKETKSLLMKKMSNIKYEVLENQKTQDLVKRLEKADEKAIDFINIINGFIMSIIQIAGTIYLLKDLNIFLIMPILFFLIFGVYLNLKEGKNLYGFWSKYMRNVRKSNYYSEILTERDYALEKNIFQYSKFVNQKFRKEFDKARENNKKNGLKRFKIQALTEIISLSYTFLCFILLLFPLMSKTITVGYYISIVEALNNLFNTVKSLFYKLPEVSEYKSFIKDFDIFMKKEEEKNEYKKRVKNIKSIDFKNVWFKYPETDNFILKDCNFRIEQDKHYALVGLNGEGKSTIIKLILGLYNPSKGDIVVNDIYNIRDLNLDCYRKLMGIIFQDHTKFPFNIEENIKIGNIEKEIKLEKIEEIMNKINSRNFLNNYDKKEKTLLTVINEKGIDLSGGEWQKLLLARLLFADKSFNVLDEPTSSIDPISESIIYEVYNKELKGKMTLFITHRLASTKFVNKILVLKDGKIIEEGNHNYLMGINGEYSLMYKEQRRLYEKRI</sequence>
<dbReference type="PANTHER" id="PTHR24221">
    <property type="entry name" value="ATP-BINDING CASSETTE SUB-FAMILY B"/>
    <property type="match status" value="1"/>
</dbReference>
<feature type="domain" description="ABC transmembrane type-1" evidence="9">
    <location>
        <begin position="21"/>
        <end position="300"/>
    </location>
</feature>
<accession>A0A1G6NU12</accession>
<comment type="subcellular location">
    <subcellularLocation>
        <location evidence="1">Cell membrane</location>
        <topology evidence="1">Multi-pass membrane protein</topology>
    </subcellularLocation>
</comment>
<dbReference type="PROSITE" id="PS50929">
    <property type="entry name" value="ABC_TM1F"/>
    <property type="match status" value="1"/>
</dbReference>
<keyword evidence="3" id="KW-0547">Nucleotide-binding</keyword>
<dbReference type="EMBL" id="FMYV01000006">
    <property type="protein sequence ID" value="SDC71258.1"/>
    <property type="molecule type" value="Genomic_DNA"/>
</dbReference>
<evidence type="ECO:0000259" key="8">
    <source>
        <dbReference type="PROSITE" id="PS50893"/>
    </source>
</evidence>
<dbReference type="PROSITE" id="PS00211">
    <property type="entry name" value="ABC_TRANSPORTER_1"/>
    <property type="match status" value="1"/>
</dbReference>
<reference evidence="10 11" key="1">
    <citation type="submission" date="2016-10" db="EMBL/GenBank/DDBJ databases">
        <authorList>
            <person name="de Groot N.N."/>
        </authorList>
    </citation>
    <scope>NUCLEOTIDE SEQUENCE [LARGE SCALE GENOMIC DNA]</scope>
    <source>
        <strain evidence="10 11">WG14</strain>
    </source>
</reference>
<dbReference type="SMART" id="SM00382">
    <property type="entry name" value="AAA"/>
    <property type="match status" value="1"/>
</dbReference>
<dbReference type="GO" id="GO:0034040">
    <property type="term" value="F:ATPase-coupled lipid transmembrane transporter activity"/>
    <property type="evidence" value="ECO:0007669"/>
    <property type="project" value="TreeGrafter"/>
</dbReference>
<name>A0A1G6NU12_9BACT</name>
<feature type="transmembrane region" description="Helical" evidence="7">
    <location>
        <begin position="153"/>
        <end position="171"/>
    </location>
</feature>
<dbReference type="STRING" id="28234.SAMN04488588_1659"/>
<dbReference type="GO" id="GO:0016887">
    <property type="term" value="F:ATP hydrolysis activity"/>
    <property type="evidence" value="ECO:0007669"/>
    <property type="project" value="InterPro"/>
</dbReference>
<dbReference type="InterPro" id="IPR017871">
    <property type="entry name" value="ABC_transporter-like_CS"/>
</dbReference>
<evidence type="ECO:0000256" key="5">
    <source>
        <dbReference type="ARBA" id="ARBA00022989"/>
    </source>
</evidence>
<dbReference type="InterPro" id="IPR036640">
    <property type="entry name" value="ABC1_TM_sf"/>
</dbReference>
<proteinExistence type="predicted"/>
<dbReference type="InterPro" id="IPR003439">
    <property type="entry name" value="ABC_transporter-like_ATP-bd"/>
</dbReference>
<dbReference type="GO" id="GO:0005886">
    <property type="term" value="C:plasma membrane"/>
    <property type="evidence" value="ECO:0007669"/>
    <property type="project" value="UniProtKB-SubCell"/>
</dbReference>
<dbReference type="GO" id="GO:0140359">
    <property type="term" value="F:ABC-type transporter activity"/>
    <property type="evidence" value="ECO:0007669"/>
    <property type="project" value="InterPro"/>
</dbReference>
<dbReference type="InterPro" id="IPR039421">
    <property type="entry name" value="Type_1_exporter"/>
</dbReference>
<gene>
    <name evidence="10" type="ORF">SAMN04488588_1659</name>
</gene>
<dbReference type="InterPro" id="IPR027417">
    <property type="entry name" value="P-loop_NTPase"/>
</dbReference>
<feature type="transmembrane region" description="Helical" evidence="7">
    <location>
        <begin position="53"/>
        <end position="73"/>
    </location>
</feature>
<evidence type="ECO:0000259" key="9">
    <source>
        <dbReference type="PROSITE" id="PS50929"/>
    </source>
</evidence>
<protein>
    <submittedName>
        <fullName evidence="10">ATP-binding cassette, subfamily B</fullName>
    </submittedName>
</protein>
<organism evidence="10 11">
    <name type="scientific">Geotoga petraea</name>
    <dbReference type="NCBI Taxonomy" id="28234"/>
    <lineage>
        <taxon>Bacteria</taxon>
        <taxon>Thermotogati</taxon>
        <taxon>Thermotogota</taxon>
        <taxon>Thermotogae</taxon>
        <taxon>Petrotogales</taxon>
        <taxon>Petrotogaceae</taxon>
        <taxon>Geotoga</taxon>
    </lineage>
</organism>
<dbReference type="AlphaFoldDB" id="A0A1G6NU12"/>
<evidence type="ECO:0000256" key="4">
    <source>
        <dbReference type="ARBA" id="ARBA00022840"/>
    </source>
</evidence>
<dbReference type="RefSeq" id="WP_091404690.1">
    <property type="nucleotide sequence ID" value="NZ_FMYV01000006.1"/>
</dbReference>
<feature type="transmembrane region" description="Helical" evidence="7">
    <location>
        <begin position="243"/>
        <end position="265"/>
    </location>
</feature>
<dbReference type="GO" id="GO:0005524">
    <property type="term" value="F:ATP binding"/>
    <property type="evidence" value="ECO:0007669"/>
    <property type="project" value="UniProtKB-KW"/>
</dbReference>
<dbReference type="InterPro" id="IPR011527">
    <property type="entry name" value="ABC1_TM_dom"/>
</dbReference>